<dbReference type="OMA" id="FAHISFF"/>
<sequence length="398" mass="46166">MFTYIIARTVYYCIIIILSGVLYNLNTSNKTNFIEATSQNYQDNEYWLNRCSICFDRKHEFCLNRCRDQFCKNCFSRYVQEVVNNSWGLNVTNVTCPVCRDVLPLKEWSKHVDSQTVKLYKTYNQPFRPLIRFCGSCQKPCFEPYVEYEEDIKTGKELLKKLKVSYKEILAMLQLNRTQISYYNKEFKATYHYLHEGLASEGIWHYTEIMDTIKHLSNDCDPSITQSEDFINLVTDFSIELISAESKADTWKKLQFLHISLIPNVYCIECEAPVCLKCTAASHHIGSTCIEYLEQLSVSRTSVKDSKATLKWMVDNSKSCPSCHILIQREEGCNKVNCLYCGGEFCWICMRQWTDGCGFYRCGGNQTNPSLPEYRSSSPFSVSSNYPSSETVHSNIQY</sequence>
<dbReference type="STRING" id="796925.A0A137PF27"/>
<dbReference type="Pfam" id="PF22191">
    <property type="entry name" value="IBR_1"/>
    <property type="match status" value="1"/>
</dbReference>
<keyword evidence="4 7" id="KW-0863">Zinc-finger</keyword>
<feature type="domain" description="RING-type" evidence="9">
    <location>
        <begin position="51"/>
        <end position="100"/>
    </location>
</feature>
<evidence type="ECO:0000256" key="7">
    <source>
        <dbReference type="PROSITE-ProRule" id="PRU00175"/>
    </source>
</evidence>
<reference evidence="11 12" key="1">
    <citation type="journal article" date="2015" name="Genome Biol. Evol.">
        <title>Phylogenomic analyses indicate that early fungi evolved digesting cell walls of algal ancestors of land plants.</title>
        <authorList>
            <person name="Chang Y."/>
            <person name="Wang S."/>
            <person name="Sekimoto S."/>
            <person name="Aerts A.L."/>
            <person name="Choi C."/>
            <person name="Clum A."/>
            <person name="LaButti K.M."/>
            <person name="Lindquist E.A."/>
            <person name="Yee Ngan C."/>
            <person name="Ohm R.A."/>
            <person name="Salamov A.A."/>
            <person name="Grigoriev I.V."/>
            <person name="Spatafora J.W."/>
            <person name="Berbee M.L."/>
        </authorList>
    </citation>
    <scope>NUCLEOTIDE SEQUENCE [LARGE SCALE GENOMIC DNA]</scope>
    <source>
        <strain evidence="11 12">NRRL 28638</strain>
    </source>
</reference>
<keyword evidence="8" id="KW-1133">Transmembrane helix</keyword>
<dbReference type="PROSITE" id="PS51873">
    <property type="entry name" value="TRIAD"/>
    <property type="match status" value="1"/>
</dbReference>
<dbReference type="InterPro" id="IPR031127">
    <property type="entry name" value="E3_UB_ligase_RBR"/>
</dbReference>
<evidence type="ECO:0000256" key="1">
    <source>
        <dbReference type="ARBA" id="ARBA00022679"/>
    </source>
</evidence>
<accession>A0A137PF27</accession>
<dbReference type="PROSITE" id="PS50089">
    <property type="entry name" value="ZF_RING_2"/>
    <property type="match status" value="1"/>
</dbReference>
<keyword evidence="5" id="KW-0833">Ubl conjugation pathway</keyword>
<evidence type="ECO:0000256" key="8">
    <source>
        <dbReference type="SAM" id="Phobius"/>
    </source>
</evidence>
<feature type="domain" description="RING-type" evidence="10">
    <location>
        <begin position="47"/>
        <end position="366"/>
    </location>
</feature>
<keyword evidence="3" id="KW-0677">Repeat</keyword>
<evidence type="ECO:0008006" key="13">
    <source>
        <dbReference type="Google" id="ProtNLM"/>
    </source>
</evidence>
<organism evidence="11 12">
    <name type="scientific">Conidiobolus coronatus (strain ATCC 28846 / CBS 209.66 / NRRL 28638)</name>
    <name type="common">Delacroixia coronata</name>
    <dbReference type="NCBI Taxonomy" id="796925"/>
    <lineage>
        <taxon>Eukaryota</taxon>
        <taxon>Fungi</taxon>
        <taxon>Fungi incertae sedis</taxon>
        <taxon>Zoopagomycota</taxon>
        <taxon>Entomophthoromycotina</taxon>
        <taxon>Entomophthoromycetes</taxon>
        <taxon>Entomophthorales</taxon>
        <taxon>Ancylistaceae</taxon>
        <taxon>Conidiobolus</taxon>
    </lineage>
</organism>
<dbReference type="SUPFAM" id="SSF57845">
    <property type="entry name" value="B-box zinc-binding domain"/>
    <property type="match status" value="1"/>
</dbReference>
<dbReference type="GO" id="GO:0008270">
    <property type="term" value="F:zinc ion binding"/>
    <property type="evidence" value="ECO:0007669"/>
    <property type="project" value="UniProtKB-KW"/>
</dbReference>
<keyword evidence="8" id="KW-0812">Transmembrane</keyword>
<dbReference type="GO" id="GO:0004842">
    <property type="term" value="F:ubiquitin-protein transferase activity"/>
    <property type="evidence" value="ECO:0007669"/>
    <property type="project" value="InterPro"/>
</dbReference>
<evidence type="ECO:0000256" key="3">
    <source>
        <dbReference type="ARBA" id="ARBA00022737"/>
    </source>
</evidence>
<dbReference type="OrthoDB" id="10264956at2759"/>
<gene>
    <name evidence="11" type="ORF">CONCODRAFT_166689</name>
</gene>
<proteinExistence type="predicted"/>
<dbReference type="EMBL" id="KQ964434">
    <property type="protein sequence ID" value="KXN73577.1"/>
    <property type="molecule type" value="Genomic_DNA"/>
</dbReference>
<evidence type="ECO:0000256" key="4">
    <source>
        <dbReference type="ARBA" id="ARBA00022771"/>
    </source>
</evidence>
<keyword evidence="1" id="KW-0808">Transferase</keyword>
<evidence type="ECO:0000256" key="6">
    <source>
        <dbReference type="ARBA" id="ARBA00022833"/>
    </source>
</evidence>
<keyword evidence="6" id="KW-0862">Zinc</keyword>
<keyword evidence="8" id="KW-0472">Membrane</keyword>
<dbReference type="GO" id="GO:0016567">
    <property type="term" value="P:protein ubiquitination"/>
    <property type="evidence" value="ECO:0007669"/>
    <property type="project" value="InterPro"/>
</dbReference>
<dbReference type="InterPro" id="IPR013083">
    <property type="entry name" value="Znf_RING/FYVE/PHD"/>
</dbReference>
<dbReference type="InterPro" id="IPR044066">
    <property type="entry name" value="TRIAD_supradom"/>
</dbReference>
<protein>
    <recommendedName>
        <fullName evidence="13">RING-type domain-containing protein</fullName>
    </recommendedName>
</protein>
<evidence type="ECO:0000256" key="2">
    <source>
        <dbReference type="ARBA" id="ARBA00022723"/>
    </source>
</evidence>
<dbReference type="SUPFAM" id="SSF57850">
    <property type="entry name" value="RING/U-box"/>
    <property type="match status" value="2"/>
</dbReference>
<name>A0A137PF27_CONC2</name>
<dbReference type="Gene3D" id="1.20.120.1750">
    <property type="match status" value="1"/>
</dbReference>
<evidence type="ECO:0000259" key="9">
    <source>
        <dbReference type="PROSITE" id="PS50089"/>
    </source>
</evidence>
<dbReference type="AlphaFoldDB" id="A0A137PF27"/>
<keyword evidence="12" id="KW-1185">Reference proteome</keyword>
<dbReference type="Gene3D" id="3.30.40.10">
    <property type="entry name" value="Zinc/RING finger domain, C3HC4 (zinc finger)"/>
    <property type="match status" value="1"/>
</dbReference>
<evidence type="ECO:0000313" key="12">
    <source>
        <dbReference type="Proteomes" id="UP000070444"/>
    </source>
</evidence>
<keyword evidence="2" id="KW-0479">Metal-binding</keyword>
<dbReference type="Proteomes" id="UP000070444">
    <property type="component" value="Unassembled WGS sequence"/>
</dbReference>
<evidence type="ECO:0000313" key="11">
    <source>
        <dbReference type="EMBL" id="KXN73577.1"/>
    </source>
</evidence>
<dbReference type="InterPro" id="IPR001841">
    <property type="entry name" value="Znf_RING"/>
</dbReference>
<evidence type="ECO:0000259" key="10">
    <source>
        <dbReference type="PROSITE" id="PS51873"/>
    </source>
</evidence>
<evidence type="ECO:0000256" key="5">
    <source>
        <dbReference type="ARBA" id="ARBA00022786"/>
    </source>
</evidence>
<feature type="transmembrane region" description="Helical" evidence="8">
    <location>
        <begin position="6"/>
        <end position="25"/>
    </location>
</feature>
<dbReference type="PANTHER" id="PTHR11685">
    <property type="entry name" value="RBR FAMILY RING FINGER AND IBR DOMAIN-CONTAINING"/>
    <property type="match status" value="1"/>
</dbReference>